<accession>A0ACB7TIF4</accession>
<organism evidence="1 2">
    <name type="scientific">Hyalomma asiaticum</name>
    <name type="common">Tick</name>
    <dbReference type="NCBI Taxonomy" id="266040"/>
    <lineage>
        <taxon>Eukaryota</taxon>
        <taxon>Metazoa</taxon>
        <taxon>Ecdysozoa</taxon>
        <taxon>Arthropoda</taxon>
        <taxon>Chelicerata</taxon>
        <taxon>Arachnida</taxon>
        <taxon>Acari</taxon>
        <taxon>Parasitiformes</taxon>
        <taxon>Ixodida</taxon>
        <taxon>Ixodoidea</taxon>
        <taxon>Ixodidae</taxon>
        <taxon>Hyalomminae</taxon>
        <taxon>Hyalomma</taxon>
    </lineage>
</organism>
<proteinExistence type="predicted"/>
<keyword evidence="2" id="KW-1185">Reference proteome</keyword>
<sequence>MDTLKKKRNVIRSQATCFANDADKLLNNRSAVDLNDVSALIERLRLIERQLKDIDTAIEPHLREEDAEAEFESVLEYSDRVATCIVRLEIRKNDFTLEELERHKEIGVLATSVIKENDLTDLTRFSSATKVERVTGWIFRFLRNTRTTHRTAGPLTGAEIEHARVYWLKRAQSSAFALEFEHRASGGSRNSPLKDFQLWTNDSGLLPIRGRLCSQTLNEDERQPIFFCQNDIATRC</sequence>
<dbReference type="EMBL" id="CM023481">
    <property type="protein sequence ID" value="KAH6946092.1"/>
    <property type="molecule type" value="Genomic_DNA"/>
</dbReference>
<protein>
    <submittedName>
        <fullName evidence="1">Uncharacterized protein</fullName>
    </submittedName>
</protein>
<dbReference type="Proteomes" id="UP000821845">
    <property type="component" value="Chromosome 1"/>
</dbReference>
<comment type="caution">
    <text evidence="1">The sequence shown here is derived from an EMBL/GenBank/DDBJ whole genome shotgun (WGS) entry which is preliminary data.</text>
</comment>
<gene>
    <name evidence="1" type="ORF">HPB50_011619</name>
</gene>
<evidence type="ECO:0000313" key="1">
    <source>
        <dbReference type="EMBL" id="KAH6946092.1"/>
    </source>
</evidence>
<reference evidence="1" key="1">
    <citation type="submission" date="2020-05" db="EMBL/GenBank/DDBJ databases">
        <title>Large-scale comparative analyses of tick genomes elucidate their genetic diversity and vector capacities.</title>
        <authorList>
            <person name="Jia N."/>
            <person name="Wang J."/>
            <person name="Shi W."/>
            <person name="Du L."/>
            <person name="Sun Y."/>
            <person name="Zhan W."/>
            <person name="Jiang J."/>
            <person name="Wang Q."/>
            <person name="Zhang B."/>
            <person name="Ji P."/>
            <person name="Sakyi L.B."/>
            <person name="Cui X."/>
            <person name="Yuan T."/>
            <person name="Jiang B."/>
            <person name="Yang W."/>
            <person name="Lam T.T.-Y."/>
            <person name="Chang Q."/>
            <person name="Ding S."/>
            <person name="Wang X."/>
            <person name="Zhu J."/>
            <person name="Ruan X."/>
            <person name="Zhao L."/>
            <person name="Wei J."/>
            <person name="Que T."/>
            <person name="Du C."/>
            <person name="Cheng J."/>
            <person name="Dai P."/>
            <person name="Han X."/>
            <person name="Huang E."/>
            <person name="Gao Y."/>
            <person name="Liu J."/>
            <person name="Shao H."/>
            <person name="Ye R."/>
            <person name="Li L."/>
            <person name="Wei W."/>
            <person name="Wang X."/>
            <person name="Wang C."/>
            <person name="Yang T."/>
            <person name="Huo Q."/>
            <person name="Li W."/>
            <person name="Guo W."/>
            <person name="Chen H."/>
            <person name="Zhou L."/>
            <person name="Ni X."/>
            <person name="Tian J."/>
            <person name="Zhou Y."/>
            <person name="Sheng Y."/>
            <person name="Liu T."/>
            <person name="Pan Y."/>
            <person name="Xia L."/>
            <person name="Li J."/>
            <person name="Zhao F."/>
            <person name="Cao W."/>
        </authorList>
    </citation>
    <scope>NUCLEOTIDE SEQUENCE</scope>
    <source>
        <strain evidence="1">Hyas-2018</strain>
    </source>
</reference>
<evidence type="ECO:0000313" key="2">
    <source>
        <dbReference type="Proteomes" id="UP000821845"/>
    </source>
</evidence>
<name>A0ACB7TIF4_HYAAI</name>